<evidence type="ECO:0000313" key="1">
    <source>
        <dbReference type="EMBL" id="OUR97870.1"/>
    </source>
</evidence>
<sequence>MKFKMFSCKEISKVSCHEEELKGFDKLNYKMHLFMCDKCRKYVAGLKFVQEKFSSLLKRRSEINETKIKVLEDEILDRLKSKNGNE</sequence>
<evidence type="ECO:0008006" key="3">
    <source>
        <dbReference type="Google" id="ProtNLM"/>
    </source>
</evidence>
<name>A0A1Y5F9J5_9BACT</name>
<gene>
    <name evidence="1" type="ORF">A9Q84_06650</name>
</gene>
<reference evidence="2" key="1">
    <citation type="journal article" date="2017" name="Proc. Natl. Acad. Sci. U.S.A.">
        <title>Simulation of Deepwater Horizon oil plume reveals substrate specialization within a complex community of hydrocarbon-degraders.</title>
        <authorList>
            <person name="Hu P."/>
            <person name="Dubinsky E.A."/>
            <person name="Probst A.J."/>
            <person name="Wang J."/>
            <person name="Sieber C.M.K."/>
            <person name="Tom L.M."/>
            <person name="Gardinali P."/>
            <person name="Banfield J.F."/>
            <person name="Atlas R.M."/>
            <person name="Andersen G.L."/>
        </authorList>
    </citation>
    <scope>NUCLEOTIDE SEQUENCE [LARGE SCALE GENOMIC DNA]</scope>
</reference>
<dbReference type="EMBL" id="MAAO01000005">
    <property type="protein sequence ID" value="OUR97870.1"/>
    <property type="molecule type" value="Genomic_DNA"/>
</dbReference>
<organism evidence="1 2">
    <name type="scientific">Halobacteriovorax marinus</name>
    <dbReference type="NCBI Taxonomy" id="97084"/>
    <lineage>
        <taxon>Bacteria</taxon>
        <taxon>Pseudomonadati</taxon>
        <taxon>Bdellovibrionota</taxon>
        <taxon>Bacteriovoracia</taxon>
        <taxon>Bacteriovoracales</taxon>
        <taxon>Halobacteriovoraceae</taxon>
        <taxon>Halobacteriovorax</taxon>
    </lineage>
</organism>
<comment type="caution">
    <text evidence="1">The sequence shown here is derived from an EMBL/GenBank/DDBJ whole genome shotgun (WGS) entry which is preliminary data.</text>
</comment>
<protein>
    <recommendedName>
        <fullName evidence="3">Zinc-finger domain-containing protein</fullName>
    </recommendedName>
</protein>
<dbReference type="Proteomes" id="UP000196531">
    <property type="component" value="Unassembled WGS sequence"/>
</dbReference>
<dbReference type="AlphaFoldDB" id="A0A1Y5F9J5"/>
<evidence type="ECO:0000313" key="2">
    <source>
        <dbReference type="Proteomes" id="UP000196531"/>
    </source>
</evidence>
<proteinExistence type="predicted"/>
<accession>A0A1Y5F9J5</accession>